<feature type="signal peptide" evidence="1">
    <location>
        <begin position="1"/>
        <end position="20"/>
    </location>
</feature>
<evidence type="ECO:0000313" key="2">
    <source>
        <dbReference type="EMBL" id="MBN7811658.1"/>
    </source>
</evidence>
<sequence length="322" mass="35779">MKTKLITLILFASLSFPVLACDICGCGVGSYYLGILPDFSDKFVGLRYQSKLLTTHLGPGGERTPLTSDESYRSIEAWGAWNFGSKWRVMAILPYNFNSRALENGSLKGQKEGLGDVVGILNYKLFESRITTSNSKMLAHSLWLGAGVKAPTGKYEDGEQLMPDSPNNFQLGSGSTDFLVNAAYDIRLMDFGVNVNTSYKLNTENRYDYRYGNKFTGNLLAYYKFNIKQKVRVAPNVGLLYESQSPDLLYNRYEVYQSGGDLLSNVVGVEVNMGPLSLGANYQIPLSQNLAHDRALAGNRLMTHVSFNIRGKKKEEPTLFGM</sequence>
<comment type="caution">
    <text evidence="2">The sequence shown here is derived from an EMBL/GenBank/DDBJ whole genome shotgun (WGS) entry which is preliminary data.</text>
</comment>
<reference evidence="2 3" key="1">
    <citation type="submission" date="2021-03" db="EMBL/GenBank/DDBJ databases">
        <title>novel species isolated from a fishpond in China.</title>
        <authorList>
            <person name="Lu H."/>
            <person name="Cai Z."/>
        </authorList>
    </citation>
    <scope>NUCLEOTIDE SEQUENCE [LARGE SCALE GENOMIC DNA]</scope>
    <source>
        <strain evidence="2 3">H41</strain>
    </source>
</reference>
<gene>
    <name evidence="2" type="ORF">J0A68_11900</name>
</gene>
<dbReference type="Proteomes" id="UP000664317">
    <property type="component" value="Unassembled WGS sequence"/>
</dbReference>
<keyword evidence="1" id="KW-0732">Signal</keyword>
<name>A0ABS3C3G3_9BACT</name>
<organism evidence="2 3">
    <name type="scientific">Algoriphagus oliviformis</name>
    <dbReference type="NCBI Taxonomy" id="2811231"/>
    <lineage>
        <taxon>Bacteria</taxon>
        <taxon>Pseudomonadati</taxon>
        <taxon>Bacteroidota</taxon>
        <taxon>Cytophagia</taxon>
        <taxon>Cytophagales</taxon>
        <taxon>Cyclobacteriaceae</taxon>
        <taxon>Algoriphagus</taxon>
    </lineage>
</organism>
<evidence type="ECO:0008006" key="4">
    <source>
        <dbReference type="Google" id="ProtNLM"/>
    </source>
</evidence>
<feature type="chain" id="PRO_5047329422" description="Transporter" evidence="1">
    <location>
        <begin position="21"/>
        <end position="322"/>
    </location>
</feature>
<dbReference type="EMBL" id="JAFKCT010000004">
    <property type="protein sequence ID" value="MBN7811658.1"/>
    <property type="molecule type" value="Genomic_DNA"/>
</dbReference>
<dbReference type="RefSeq" id="WP_206578433.1">
    <property type="nucleotide sequence ID" value="NZ_JAFKCT010000004.1"/>
</dbReference>
<evidence type="ECO:0000256" key="1">
    <source>
        <dbReference type="SAM" id="SignalP"/>
    </source>
</evidence>
<keyword evidence="3" id="KW-1185">Reference proteome</keyword>
<proteinExistence type="predicted"/>
<evidence type="ECO:0000313" key="3">
    <source>
        <dbReference type="Proteomes" id="UP000664317"/>
    </source>
</evidence>
<accession>A0ABS3C3G3</accession>
<protein>
    <recommendedName>
        <fullName evidence="4">Transporter</fullName>
    </recommendedName>
</protein>